<keyword evidence="6 7" id="KW-0234">DNA repair</keyword>
<dbReference type="Pfam" id="PF21175">
    <property type="entry name" value="RecR_C"/>
    <property type="match status" value="1"/>
</dbReference>
<dbReference type="PANTHER" id="PTHR30446:SF0">
    <property type="entry name" value="RECOMBINATION PROTEIN RECR"/>
    <property type="match status" value="1"/>
</dbReference>
<dbReference type="InterPro" id="IPR023627">
    <property type="entry name" value="Rcmb_RecR"/>
</dbReference>
<dbReference type="InterPro" id="IPR015967">
    <property type="entry name" value="Rcmb_RecR_Znf"/>
</dbReference>
<evidence type="ECO:0000313" key="9">
    <source>
        <dbReference type="EMBL" id="CAI9085199.1"/>
    </source>
</evidence>
<feature type="domain" description="Toprim" evidence="8">
    <location>
        <begin position="81"/>
        <end position="176"/>
    </location>
</feature>
<evidence type="ECO:0000256" key="2">
    <source>
        <dbReference type="ARBA" id="ARBA00022763"/>
    </source>
</evidence>
<dbReference type="Pfam" id="PF13662">
    <property type="entry name" value="Toprim_4"/>
    <property type="match status" value="1"/>
</dbReference>
<comment type="function">
    <text evidence="7">May play a role in DNA repair. It seems to be involved in an RecBC-independent recombinational process of DNA repair. It may act with RecF and RecO.</text>
</comment>
<dbReference type="PROSITE" id="PS01300">
    <property type="entry name" value="RECR"/>
    <property type="match status" value="1"/>
</dbReference>
<gene>
    <name evidence="7 9" type="primary">recR</name>
    <name evidence="9" type="ORF">MFUM_0819</name>
</gene>
<dbReference type="Proteomes" id="UP001161497">
    <property type="component" value="Chromosome"/>
</dbReference>
<sequence length="199" mass="22144">MIDFPPVIRNLIEALKELPAIGPRSAERIILYLLEENKGTKQRLIASLKELETKITLCSRCGFYSEEPLCQICQDPSRDLLYYCVVIHPVDVLKIERTGAFRGVYHVLGKKISPLEGHTPEDLPIAHLIQRIDKEKPREVILAFGTDAEAEATALFVSQILKKRAIKVSSLAMGLPAGSGLEYADSVTLSYALSGRREL</sequence>
<dbReference type="Gene3D" id="1.10.8.420">
    <property type="entry name" value="RecR Domain 1"/>
    <property type="match status" value="1"/>
</dbReference>
<dbReference type="PANTHER" id="PTHR30446">
    <property type="entry name" value="RECOMBINATION PROTEIN RECR"/>
    <property type="match status" value="1"/>
</dbReference>
<dbReference type="Pfam" id="PF21176">
    <property type="entry name" value="RecR_HhH"/>
    <property type="match status" value="1"/>
</dbReference>
<dbReference type="InterPro" id="IPR006171">
    <property type="entry name" value="TOPRIM_dom"/>
</dbReference>
<dbReference type="CDD" id="cd01025">
    <property type="entry name" value="TOPRIM_recR"/>
    <property type="match status" value="1"/>
</dbReference>
<dbReference type="EMBL" id="OX458932">
    <property type="protein sequence ID" value="CAI9085199.1"/>
    <property type="molecule type" value="Genomic_DNA"/>
</dbReference>
<dbReference type="Gene3D" id="3.40.1360.10">
    <property type="match status" value="1"/>
</dbReference>
<evidence type="ECO:0000256" key="6">
    <source>
        <dbReference type="ARBA" id="ARBA00023204"/>
    </source>
</evidence>
<dbReference type="Gene3D" id="6.10.250.240">
    <property type="match status" value="1"/>
</dbReference>
<dbReference type="PROSITE" id="PS50880">
    <property type="entry name" value="TOPRIM"/>
    <property type="match status" value="1"/>
</dbReference>
<evidence type="ECO:0000313" key="10">
    <source>
        <dbReference type="Proteomes" id="UP001161497"/>
    </source>
</evidence>
<dbReference type="NCBIfam" id="TIGR00615">
    <property type="entry name" value="recR"/>
    <property type="match status" value="1"/>
</dbReference>
<evidence type="ECO:0000256" key="4">
    <source>
        <dbReference type="ARBA" id="ARBA00022833"/>
    </source>
</evidence>
<evidence type="ECO:0000256" key="5">
    <source>
        <dbReference type="ARBA" id="ARBA00023172"/>
    </source>
</evidence>
<keyword evidence="4 7" id="KW-0862">Zinc</keyword>
<accession>A0ABM9IC06</accession>
<keyword evidence="10" id="KW-1185">Reference proteome</keyword>
<keyword evidence="5 7" id="KW-0233">DNA recombination</keyword>
<protein>
    <recommendedName>
        <fullName evidence="7">Recombination protein RecR</fullName>
    </recommendedName>
</protein>
<evidence type="ECO:0000256" key="7">
    <source>
        <dbReference type="HAMAP-Rule" id="MF_00017"/>
    </source>
</evidence>
<dbReference type="SUPFAM" id="SSF111304">
    <property type="entry name" value="Recombination protein RecR"/>
    <property type="match status" value="1"/>
</dbReference>
<name>A0ABM9IC06_9BACT</name>
<evidence type="ECO:0000256" key="1">
    <source>
        <dbReference type="ARBA" id="ARBA00022723"/>
    </source>
</evidence>
<keyword evidence="3 7" id="KW-0863">Zinc-finger</keyword>
<evidence type="ECO:0000256" key="3">
    <source>
        <dbReference type="ARBA" id="ARBA00022771"/>
    </source>
</evidence>
<dbReference type="Pfam" id="PF02132">
    <property type="entry name" value="RecR_ZnF"/>
    <property type="match status" value="1"/>
</dbReference>
<evidence type="ECO:0000259" key="8">
    <source>
        <dbReference type="PROSITE" id="PS50880"/>
    </source>
</evidence>
<keyword evidence="1 7" id="KW-0479">Metal-binding</keyword>
<keyword evidence="2 7" id="KW-0227">DNA damage</keyword>
<feature type="zinc finger region" description="C4-type" evidence="7">
    <location>
        <begin position="58"/>
        <end position="73"/>
    </location>
</feature>
<reference evidence="9" key="1">
    <citation type="submission" date="2023-03" db="EMBL/GenBank/DDBJ databases">
        <authorList>
            <person name="Cremers G."/>
            <person name="Picone N."/>
        </authorList>
    </citation>
    <scope>NUCLEOTIDE SEQUENCE</scope>
    <source>
        <strain evidence="9">Sample_alias</strain>
    </source>
</reference>
<comment type="similarity">
    <text evidence="7">Belongs to the RecR family.</text>
</comment>
<dbReference type="HAMAP" id="MF_00017">
    <property type="entry name" value="RecR"/>
    <property type="match status" value="1"/>
</dbReference>
<organism evidence="9 10">
    <name type="scientific">Candidatus Methylacidiphilum fumarolicum</name>
    <dbReference type="NCBI Taxonomy" id="591154"/>
    <lineage>
        <taxon>Bacteria</taxon>
        <taxon>Pseudomonadati</taxon>
        <taxon>Verrucomicrobiota</taxon>
        <taxon>Methylacidiphilae</taxon>
        <taxon>Methylacidiphilales</taxon>
        <taxon>Methylacidiphilaceae</taxon>
        <taxon>Methylacidiphilum (ex Ratnadevi et al. 2023)</taxon>
    </lineage>
</organism>
<dbReference type="RefSeq" id="WP_009060611.1">
    <property type="nucleotide sequence ID" value="NZ_JAHXRZ010000010.1"/>
</dbReference>
<dbReference type="InterPro" id="IPR034137">
    <property type="entry name" value="TOPRIM_RecR"/>
</dbReference>
<proteinExistence type="inferred from homology"/>
<dbReference type="InterPro" id="IPR000093">
    <property type="entry name" value="DNA_Rcmb_RecR"/>
</dbReference>